<dbReference type="Pfam" id="PF07510">
    <property type="entry name" value="GmrSD_C"/>
    <property type="match status" value="1"/>
</dbReference>
<name>A0A0V8EWG7_LACLL</name>
<dbReference type="Pfam" id="PF03235">
    <property type="entry name" value="GmrSD_N"/>
    <property type="match status" value="1"/>
</dbReference>
<organism evidence="3 4">
    <name type="scientific">Lactococcus lactis subsp. lactis</name>
    <name type="common">Streptococcus lactis</name>
    <dbReference type="NCBI Taxonomy" id="1360"/>
    <lineage>
        <taxon>Bacteria</taxon>
        <taxon>Bacillati</taxon>
        <taxon>Bacillota</taxon>
        <taxon>Bacilli</taxon>
        <taxon>Lactobacillales</taxon>
        <taxon>Streptococcaceae</taxon>
        <taxon>Lactococcus</taxon>
    </lineage>
</organism>
<dbReference type="InterPro" id="IPR004919">
    <property type="entry name" value="GmrSD_N"/>
</dbReference>
<gene>
    <name evidence="3" type="ORF">N42_0125</name>
</gene>
<dbReference type="PANTHER" id="PTHR35149:SF2">
    <property type="entry name" value="DUF262 DOMAIN-CONTAINING PROTEIN"/>
    <property type="match status" value="1"/>
</dbReference>
<dbReference type="PATRIC" id="fig|1360.116.peg.1373"/>
<dbReference type="EMBL" id="LKLW01000004">
    <property type="protein sequence ID" value="KSU30131.1"/>
    <property type="molecule type" value="Genomic_DNA"/>
</dbReference>
<evidence type="ECO:0000259" key="1">
    <source>
        <dbReference type="Pfam" id="PF03235"/>
    </source>
</evidence>
<proteinExistence type="predicted"/>
<dbReference type="InterPro" id="IPR011089">
    <property type="entry name" value="GmrSD_C"/>
</dbReference>
<dbReference type="AlphaFoldDB" id="A0A0V8EWG7"/>
<dbReference type="Proteomes" id="UP000052991">
    <property type="component" value="Unassembled WGS sequence"/>
</dbReference>
<evidence type="ECO:0000259" key="2">
    <source>
        <dbReference type="Pfam" id="PF07510"/>
    </source>
</evidence>
<evidence type="ECO:0000313" key="3">
    <source>
        <dbReference type="EMBL" id="KSU30131.1"/>
    </source>
</evidence>
<feature type="domain" description="GmrSD restriction endonucleases N-terminal" evidence="1">
    <location>
        <begin position="9"/>
        <end position="213"/>
    </location>
</feature>
<accession>A0A0V8EWG7</accession>
<comment type="caution">
    <text evidence="3">The sequence shown here is derived from an EMBL/GenBank/DDBJ whole genome shotgun (WGS) entry which is preliminary data.</text>
</comment>
<reference evidence="4" key="1">
    <citation type="submission" date="2015-10" db="EMBL/GenBank/DDBJ databases">
        <title>Draft Genome Sequences of 11 Lactococcus lactis subspecies cremoris strains.</title>
        <authorList>
            <person name="Wels M."/>
            <person name="Backus L."/>
            <person name="Boekhorst J."/>
            <person name="Dijkstra A."/>
            <person name="Beerthuizen M."/>
            <person name="Kelly W."/>
            <person name="Siezen R."/>
            <person name="Bachmann H."/>
            <person name="Van Hijum S."/>
        </authorList>
    </citation>
    <scope>NUCLEOTIDE SEQUENCE [LARGE SCALE GENOMIC DNA]</scope>
    <source>
        <strain evidence="4">N42</strain>
    </source>
</reference>
<dbReference type="PANTHER" id="PTHR35149">
    <property type="entry name" value="SLL5132 PROTEIN"/>
    <property type="match status" value="1"/>
</dbReference>
<protein>
    <recommendedName>
        <fullName evidence="5">DUF262 domain-containing protein</fullName>
    </recommendedName>
</protein>
<feature type="domain" description="GmrSD restriction endonucleases C-terminal" evidence="2">
    <location>
        <begin position="401"/>
        <end position="519"/>
    </location>
</feature>
<dbReference type="RefSeq" id="WP_058212388.1">
    <property type="nucleotide sequence ID" value="NZ_JABRBQ010000013.1"/>
</dbReference>
<evidence type="ECO:0000313" key="4">
    <source>
        <dbReference type="Proteomes" id="UP000052991"/>
    </source>
</evidence>
<evidence type="ECO:0008006" key="5">
    <source>
        <dbReference type="Google" id="ProtNLM"/>
    </source>
</evidence>
<sequence length="521" mass="62075">MDGKKWNLTEYLNGDKKFIIPVYQRNYDWKQKNCQKLLEDLIKIQSAQFESYFIGSLVSKRGVHTENYIIDGQQRLTTLSLIFIAIYKIALEQQKIRFADKIYNQYLVNQYSEEENNKKLHPIKRDNKAFLSLFSEDEDDYIKTSNIFINFQYFYDEIKKRELDIENLEFAIKKLIIIWIDLQPEDDEQLIFESLNSTGLDLSNADKIRNFLLMNEKEENQQRYFETYWEKIEENTDNKPSTLIKYYLQHNRRKNISDEAFYENFKDYFNKKVENKEQLLIEIKEWSKAYSKIRNRSFHSEQLNYRLKRLSFLENTTYERFLIAYISESKELSEIELSQIVAIIETYLVRRYISEVATNALNKVFLTLYSDTMKLMERKSVSFSQALVAVLLMKSGSARFPKDDEFIQSIGTREIYKLKTKSRAVLFEAIQNELTPESPDILEKIIEKSYSIEHIMPQTLNNEWIQMLGDNYKEVHDSMKHRLGNLTVTALNSELSNRKFSDKVQIIQEKGALKINEFILQ</sequence>